<dbReference type="RefSeq" id="WP_143040222.1">
    <property type="nucleotide sequence ID" value="NZ_FNMZ01000001.1"/>
</dbReference>
<reference evidence="2 3" key="1">
    <citation type="submission" date="2016-10" db="EMBL/GenBank/DDBJ databases">
        <authorList>
            <person name="de Groot N.N."/>
        </authorList>
    </citation>
    <scope>NUCLEOTIDE SEQUENCE [LARGE SCALE GENOMIC DNA]</scope>
    <source>
        <strain evidence="2 3">DSM 17890</strain>
    </source>
</reference>
<dbReference type="Gene3D" id="3.90.550.60">
    <property type="match status" value="1"/>
</dbReference>
<dbReference type="Proteomes" id="UP000199118">
    <property type="component" value="Unassembled WGS sequence"/>
</dbReference>
<dbReference type="EMBL" id="FNMZ01000001">
    <property type="protein sequence ID" value="SDW46532.1"/>
    <property type="molecule type" value="Genomic_DNA"/>
</dbReference>
<dbReference type="AlphaFoldDB" id="A0A1H2TRR9"/>
<evidence type="ECO:0000313" key="2">
    <source>
        <dbReference type="EMBL" id="SDW46532.1"/>
    </source>
</evidence>
<keyword evidence="2" id="KW-0808">Transferase</keyword>
<dbReference type="InterPro" id="IPR029044">
    <property type="entry name" value="Nucleotide-diphossugar_trans"/>
</dbReference>
<accession>A0A1H2TRR9</accession>
<gene>
    <name evidence="2" type="ORF">SAMN05444336_1011091</name>
</gene>
<dbReference type="STRING" id="356660.SAMN05444336_1011091"/>
<feature type="region of interest" description="Disordered" evidence="1">
    <location>
        <begin position="1"/>
        <end position="28"/>
    </location>
</feature>
<evidence type="ECO:0000256" key="1">
    <source>
        <dbReference type="SAM" id="MobiDB-lite"/>
    </source>
</evidence>
<proteinExistence type="predicted"/>
<name>A0A1H2TRR9_9RHOB</name>
<sequence>MDQTSSDFGRPAAGDSVTDTASAAETGETRMEEILVQRLLAPEPGINTQPRLFHRGVGGAGWDSAERGYYVRPDARLRFDSWFNAFPASGYDLDPDDRVVLRLRGRGAGLLRIGMTRLGRDDEMLVSRSFDLRAGETLEVELPRLIDPGLVHFRIVARRAVILREADWLVRAPASRFRDVHVAAVITTFRRDAEVQASCARLDAYMKANPDVAERFSLTVVDNGGDTDTVPFEGGRVIKNRNLGGAGGFTRGLLEARDGGRATHVLFMDDDAEFFAENLRRTIAALRLARDPRAAIAGAMIPAKDRWKIWENTALFDKLCMPLQKDVNLRRFEQVIGMTRPLGHLQNRYAGWWYFCFPLAKVEKLPFPFFVRGDDVFFSLANDFDIRTLTGVASHQDDFVSKRSPLTAYLDSRYHVMQMLLHKSLPDDEKTLRDQLWFLFRQWNESYHYGSAAAVVQAIEDVTRGSEFWDEDPEMSAKRAQIKALAPEESQIRPQRWRRSRVTPVSEKKHTSGIWKFIRKITHQGHRAPAFMFHTKSAIFPLEGRFRPNQVFLRREALVVDPKSGVGYRLRRDPKRYYENNAKFEAAFAALLARLPALREEFGREDLPLISEDAWRRRLGMPKA</sequence>
<protein>
    <submittedName>
        <fullName evidence="2">Glycosyltransferase, GT2 family</fullName>
    </submittedName>
</protein>
<keyword evidence="3" id="KW-1185">Reference proteome</keyword>
<evidence type="ECO:0000313" key="3">
    <source>
        <dbReference type="Proteomes" id="UP000199118"/>
    </source>
</evidence>
<dbReference type="SUPFAM" id="SSF53448">
    <property type="entry name" value="Nucleotide-diphospho-sugar transferases"/>
    <property type="match status" value="1"/>
</dbReference>
<dbReference type="GO" id="GO:0016740">
    <property type="term" value="F:transferase activity"/>
    <property type="evidence" value="ECO:0007669"/>
    <property type="project" value="UniProtKB-KW"/>
</dbReference>
<organism evidence="2 3">
    <name type="scientific">Albimonas donghaensis</name>
    <dbReference type="NCBI Taxonomy" id="356660"/>
    <lineage>
        <taxon>Bacteria</taxon>
        <taxon>Pseudomonadati</taxon>
        <taxon>Pseudomonadota</taxon>
        <taxon>Alphaproteobacteria</taxon>
        <taxon>Rhodobacterales</taxon>
        <taxon>Paracoccaceae</taxon>
        <taxon>Albimonas</taxon>
    </lineage>
</organism>
<dbReference type="OrthoDB" id="5148555at2"/>